<feature type="non-terminal residue" evidence="1">
    <location>
        <position position="61"/>
    </location>
</feature>
<keyword evidence="2" id="KW-1185">Reference proteome</keyword>
<dbReference type="EMBL" id="JBHSNQ010000148">
    <property type="protein sequence ID" value="MFC5542353.1"/>
    <property type="molecule type" value="Genomic_DNA"/>
</dbReference>
<evidence type="ECO:0000313" key="2">
    <source>
        <dbReference type="Proteomes" id="UP001595978"/>
    </source>
</evidence>
<reference evidence="2" key="1">
    <citation type="journal article" date="2019" name="Int. J. Syst. Evol. Microbiol.">
        <title>The Global Catalogue of Microorganisms (GCM) 10K type strain sequencing project: providing services to taxonomists for standard genome sequencing and annotation.</title>
        <authorList>
            <consortium name="The Broad Institute Genomics Platform"/>
            <consortium name="The Broad Institute Genome Sequencing Center for Infectious Disease"/>
            <person name="Wu L."/>
            <person name="Ma J."/>
        </authorList>
    </citation>
    <scope>NUCLEOTIDE SEQUENCE [LARGE SCALE GENOMIC DNA]</scope>
    <source>
        <strain evidence="2">CCUG 56331</strain>
    </source>
</reference>
<proteinExistence type="predicted"/>
<dbReference type="Proteomes" id="UP001595978">
    <property type="component" value="Unassembled WGS sequence"/>
</dbReference>
<gene>
    <name evidence="1" type="ORF">ACFPOH_11545</name>
</gene>
<sequence length="61" mass="7143">MSLMGMNFSENYKKRLGQKIKKGLSKKSIKTERMEKTMSFSIRSVSLFLKLVWEFAALFSM</sequence>
<evidence type="ECO:0000313" key="1">
    <source>
        <dbReference type="EMBL" id="MFC5542353.1"/>
    </source>
</evidence>
<name>A0ABW0RD70_9BACL</name>
<dbReference type="RefSeq" id="WP_390309765.1">
    <property type="nucleotide sequence ID" value="NZ_JBHSNQ010000148.1"/>
</dbReference>
<protein>
    <submittedName>
        <fullName evidence="1">Uncharacterized protein</fullName>
    </submittedName>
</protein>
<comment type="caution">
    <text evidence="1">The sequence shown here is derived from an EMBL/GenBank/DDBJ whole genome shotgun (WGS) entry which is preliminary data.</text>
</comment>
<accession>A0ABW0RD70</accession>
<organism evidence="1 2">
    <name type="scientific">Ureibacillus suwonensis</name>
    <dbReference type="NCBI Taxonomy" id="313007"/>
    <lineage>
        <taxon>Bacteria</taxon>
        <taxon>Bacillati</taxon>
        <taxon>Bacillota</taxon>
        <taxon>Bacilli</taxon>
        <taxon>Bacillales</taxon>
        <taxon>Caryophanaceae</taxon>
        <taxon>Ureibacillus</taxon>
    </lineage>
</organism>